<keyword evidence="2" id="KW-0808">Transferase</keyword>
<dbReference type="InterPro" id="IPR015424">
    <property type="entry name" value="PyrdxlP-dep_Trfase"/>
</dbReference>
<dbReference type="RefSeq" id="WP_381432315.1">
    <property type="nucleotide sequence ID" value="NZ_JBHSNO010000005.1"/>
</dbReference>
<dbReference type="Proteomes" id="UP001596109">
    <property type="component" value="Unassembled WGS sequence"/>
</dbReference>
<dbReference type="GO" id="GO:0008483">
    <property type="term" value="F:transaminase activity"/>
    <property type="evidence" value="ECO:0007669"/>
    <property type="project" value="UniProtKB-KW"/>
</dbReference>
<accession>A0ABW0TH10</accession>
<gene>
    <name evidence="2" type="ORF">ACFPRA_07635</name>
</gene>
<dbReference type="InterPro" id="IPR015421">
    <property type="entry name" value="PyrdxlP-dep_Trfase_major"/>
</dbReference>
<proteinExistence type="inferred from homology"/>
<dbReference type="Gene3D" id="3.40.640.10">
    <property type="entry name" value="Type I PLP-dependent aspartate aminotransferase-like (Major domain)"/>
    <property type="match status" value="1"/>
</dbReference>
<dbReference type="EMBL" id="JBHSNO010000005">
    <property type="protein sequence ID" value="MFC5588752.1"/>
    <property type="molecule type" value="Genomic_DNA"/>
</dbReference>
<evidence type="ECO:0000256" key="1">
    <source>
        <dbReference type="RuleBase" id="RU004508"/>
    </source>
</evidence>
<dbReference type="Gene3D" id="3.90.1150.10">
    <property type="entry name" value="Aspartate Aminotransferase, domain 1"/>
    <property type="match status" value="1"/>
</dbReference>
<dbReference type="InterPro" id="IPR015422">
    <property type="entry name" value="PyrdxlP-dep_Trfase_small"/>
</dbReference>
<dbReference type="InterPro" id="IPR026385">
    <property type="entry name" value="LegC-like"/>
</dbReference>
<evidence type="ECO:0000313" key="2">
    <source>
        <dbReference type="EMBL" id="MFC5588752.1"/>
    </source>
</evidence>
<dbReference type="NCBIfam" id="TIGR04181">
    <property type="entry name" value="NHT_00031"/>
    <property type="match status" value="1"/>
</dbReference>
<keyword evidence="2" id="KW-0032">Aminotransferase</keyword>
<keyword evidence="3" id="KW-1185">Reference proteome</keyword>
<dbReference type="PIRSF" id="PIRSF000390">
    <property type="entry name" value="PLP_StrS"/>
    <property type="match status" value="1"/>
</dbReference>
<sequence length="384" mass="42980">MNEQWLTFANAIKDLYQKDFVPLHEPTFDETEIEYVTDCVKSGWVSSVGKYVDRFERELAEFTGVKRAVAVVNGTAALQIALKIAGVQPDDEVFMPSLTFVATANAATYLQAVPHFVDVSEKTLGLDPVKLEEHIKGIGEMKNGKLMNKQTGRVIRAVVPMHTFGHPVDLDPLIAVCERYNLVLIEDAAESLGSYYKEKHTGGFGLVGALSFNGNKIMTTGGGGAILTNDDKLANYAKHITTTAKVPHRWAYEHDEIGYNYRMPNINAALGCAQLQKVPMFTEQKRQLTEIYQNMVNSLDSVSLFKEPAYTKGNYWLQTLMLEEQHDRDAILDCLNENGVMSRPIWTPMDELELYKKMPKADLTVTKQLKTSLINIPSTPLKVK</sequence>
<dbReference type="InterPro" id="IPR000653">
    <property type="entry name" value="DegT/StrS_aminotransferase"/>
</dbReference>
<dbReference type="Pfam" id="PF01041">
    <property type="entry name" value="DegT_DnrJ_EryC1"/>
    <property type="match status" value="1"/>
</dbReference>
<organism evidence="2 3">
    <name type="scientific">Sporosarcina soli</name>
    <dbReference type="NCBI Taxonomy" id="334736"/>
    <lineage>
        <taxon>Bacteria</taxon>
        <taxon>Bacillati</taxon>
        <taxon>Bacillota</taxon>
        <taxon>Bacilli</taxon>
        <taxon>Bacillales</taxon>
        <taxon>Caryophanaceae</taxon>
        <taxon>Sporosarcina</taxon>
    </lineage>
</organism>
<reference evidence="3" key="1">
    <citation type="journal article" date="2019" name="Int. J. Syst. Evol. Microbiol.">
        <title>The Global Catalogue of Microorganisms (GCM) 10K type strain sequencing project: providing services to taxonomists for standard genome sequencing and annotation.</title>
        <authorList>
            <consortium name="The Broad Institute Genomics Platform"/>
            <consortium name="The Broad Institute Genome Sequencing Center for Infectious Disease"/>
            <person name="Wu L."/>
            <person name="Ma J."/>
        </authorList>
    </citation>
    <scope>NUCLEOTIDE SEQUENCE [LARGE SCALE GENOMIC DNA]</scope>
    <source>
        <strain evidence="3">CGMCC 4.1434</strain>
    </source>
</reference>
<name>A0ABW0TH10_9BACL</name>
<comment type="similarity">
    <text evidence="1">Belongs to the DegT/DnrJ/EryC1 family.</text>
</comment>
<keyword evidence="1" id="KW-0663">Pyridoxal phosphate</keyword>
<dbReference type="PANTHER" id="PTHR30244">
    <property type="entry name" value="TRANSAMINASE"/>
    <property type="match status" value="1"/>
</dbReference>
<dbReference type="SUPFAM" id="SSF53383">
    <property type="entry name" value="PLP-dependent transferases"/>
    <property type="match status" value="1"/>
</dbReference>
<dbReference type="PANTHER" id="PTHR30244:SF30">
    <property type="entry name" value="BLR5990 PROTEIN"/>
    <property type="match status" value="1"/>
</dbReference>
<protein>
    <submittedName>
        <fullName evidence="2">LegC family aminotransferase</fullName>
    </submittedName>
</protein>
<dbReference type="CDD" id="cd00616">
    <property type="entry name" value="AHBA_syn"/>
    <property type="match status" value="1"/>
</dbReference>
<comment type="caution">
    <text evidence="2">The sequence shown here is derived from an EMBL/GenBank/DDBJ whole genome shotgun (WGS) entry which is preliminary data.</text>
</comment>
<evidence type="ECO:0000313" key="3">
    <source>
        <dbReference type="Proteomes" id="UP001596109"/>
    </source>
</evidence>